<evidence type="ECO:0000313" key="2">
    <source>
        <dbReference type="Proteomes" id="UP000727407"/>
    </source>
</evidence>
<keyword evidence="2" id="KW-1185">Reference proteome</keyword>
<sequence>MVSVLVDEFYPVELTGHFWKAEAALRSAVRSIKCRSRCKWRTLRGNIRVVPV</sequence>
<proteinExistence type="predicted"/>
<protein>
    <submittedName>
        <fullName evidence="1">Uncharacterized protein</fullName>
    </submittedName>
</protein>
<organism evidence="1 2">
    <name type="scientific">Clarias magur</name>
    <name type="common">Asian catfish</name>
    <name type="synonym">Macropteronotus magur</name>
    <dbReference type="NCBI Taxonomy" id="1594786"/>
    <lineage>
        <taxon>Eukaryota</taxon>
        <taxon>Metazoa</taxon>
        <taxon>Chordata</taxon>
        <taxon>Craniata</taxon>
        <taxon>Vertebrata</taxon>
        <taxon>Euteleostomi</taxon>
        <taxon>Actinopterygii</taxon>
        <taxon>Neopterygii</taxon>
        <taxon>Teleostei</taxon>
        <taxon>Ostariophysi</taxon>
        <taxon>Siluriformes</taxon>
        <taxon>Clariidae</taxon>
        <taxon>Clarias</taxon>
    </lineage>
</organism>
<accession>A0A8J4UPC0</accession>
<reference evidence="1" key="1">
    <citation type="submission" date="2020-07" db="EMBL/GenBank/DDBJ databases">
        <title>Clarias magur genome sequencing, assembly and annotation.</title>
        <authorList>
            <person name="Kushwaha B."/>
            <person name="Kumar R."/>
            <person name="Das P."/>
            <person name="Joshi C.G."/>
            <person name="Kumar D."/>
            <person name="Nagpure N.S."/>
            <person name="Pandey M."/>
            <person name="Agarwal S."/>
            <person name="Srivastava S."/>
            <person name="Singh M."/>
            <person name="Sahoo L."/>
            <person name="Jayasankar P."/>
            <person name="Meher P.K."/>
            <person name="Koringa P.G."/>
            <person name="Iquebal M.A."/>
            <person name="Das S.P."/>
            <person name="Bit A."/>
            <person name="Patnaik S."/>
            <person name="Patel N."/>
            <person name="Shah T.M."/>
            <person name="Hinsu A."/>
            <person name="Jena J.K."/>
        </authorList>
    </citation>
    <scope>NUCLEOTIDE SEQUENCE</scope>
    <source>
        <strain evidence="1">CIFAMagur01</strain>
        <tissue evidence="1">Testis</tissue>
    </source>
</reference>
<dbReference type="Proteomes" id="UP000727407">
    <property type="component" value="Unassembled WGS sequence"/>
</dbReference>
<dbReference type="AlphaFoldDB" id="A0A8J4UPC0"/>
<comment type="caution">
    <text evidence="1">The sequence shown here is derived from an EMBL/GenBank/DDBJ whole genome shotgun (WGS) entry which is preliminary data.</text>
</comment>
<evidence type="ECO:0000313" key="1">
    <source>
        <dbReference type="EMBL" id="KAF5903282.1"/>
    </source>
</evidence>
<dbReference type="EMBL" id="QNUK01000075">
    <property type="protein sequence ID" value="KAF5903282.1"/>
    <property type="molecule type" value="Genomic_DNA"/>
</dbReference>
<name>A0A8J4UPC0_CLAMG</name>
<gene>
    <name evidence="1" type="ORF">DAT39_006995</name>
</gene>